<dbReference type="PRINTS" id="PR00367">
    <property type="entry name" value="ETHRSPELEMNT"/>
</dbReference>
<dbReference type="EMBL" id="CAWUPB010001197">
    <property type="protein sequence ID" value="CAK7356529.1"/>
    <property type="molecule type" value="Genomic_DNA"/>
</dbReference>
<keyword evidence="2" id="KW-0677">Repeat</keyword>
<keyword evidence="10" id="KW-1185">Reference proteome</keyword>
<protein>
    <recommendedName>
        <fullName evidence="8">AP2/ERF domain-containing protein</fullName>
    </recommendedName>
</protein>
<evidence type="ECO:0000256" key="6">
    <source>
        <dbReference type="ARBA" id="ARBA00023242"/>
    </source>
</evidence>
<dbReference type="SMART" id="SM00380">
    <property type="entry name" value="AP2"/>
    <property type="match status" value="2"/>
</dbReference>
<dbReference type="FunFam" id="3.30.730.10:FF:000002">
    <property type="entry name" value="AP2-like ethylene-responsive transcription factor"/>
    <property type="match status" value="1"/>
</dbReference>
<dbReference type="GO" id="GO:0003677">
    <property type="term" value="F:DNA binding"/>
    <property type="evidence" value="ECO:0007669"/>
    <property type="project" value="UniProtKB-KW"/>
</dbReference>
<dbReference type="AlphaFoldDB" id="A0AAV1SSB5"/>
<accession>A0AAV1SSB5</accession>
<evidence type="ECO:0000313" key="10">
    <source>
        <dbReference type="Proteomes" id="UP001314170"/>
    </source>
</evidence>
<feature type="region of interest" description="Disordered" evidence="7">
    <location>
        <begin position="553"/>
        <end position="589"/>
    </location>
</feature>
<evidence type="ECO:0000256" key="2">
    <source>
        <dbReference type="ARBA" id="ARBA00022737"/>
    </source>
</evidence>
<dbReference type="CDD" id="cd00018">
    <property type="entry name" value="AP2"/>
    <property type="match status" value="2"/>
</dbReference>
<dbReference type="Pfam" id="PF00847">
    <property type="entry name" value="AP2"/>
    <property type="match status" value="1"/>
</dbReference>
<dbReference type="GO" id="GO:0003700">
    <property type="term" value="F:DNA-binding transcription factor activity"/>
    <property type="evidence" value="ECO:0007669"/>
    <property type="project" value="InterPro"/>
</dbReference>
<evidence type="ECO:0000256" key="1">
    <source>
        <dbReference type="ARBA" id="ARBA00004123"/>
    </source>
</evidence>
<evidence type="ECO:0000256" key="5">
    <source>
        <dbReference type="ARBA" id="ARBA00023163"/>
    </source>
</evidence>
<gene>
    <name evidence="9" type="ORF">DCAF_LOCUS26802</name>
</gene>
<name>A0AAV1SSB5_9ROSI</name>
<dbReference type="PROSITE" id="PS51032">
    <property type="entry name" value="AP2_ERF"/>
    <property type="match status" value="2"/>
</dbReference>
<evidence type="ECO:0000256" key="4">
    <source>
        <dbReference type="ARBA" id="ARBA00023125"/>
    </source>
</evidence>
<feature type="compositionally biased region" description="Low complexity" evidence="7">
    <location>
        <begin position="502"/>
        <end position="523"/>
    </location>
</feature>
<keyword evidence="5" id="KW-0804">Transcription</keyword>
<keyword evidence="6" id="KW-0539">Nucleus</keyword>
<feature type="region of interest" description="Disordered" evidence="7">
    <location>
        <begin position="492"/>
        <end position="524"/>
    </location>
</feature>
<dbReference type="FunFam" id="3.30.730.10:FF:000003">
    <property type="entry name" value="AP2-like ethylene-responsive transcription factor ANT"/>
    <property type="match status" value="1"/>
</dbReference>
<evidence type="ECO:0000259" key="8">
    <source>
        <dbReference type="PROSITE" id="PS51032"/>
    </source>
</evidence>
<dbReference type="Proteomes" id="UP001314170">
    <property type="component" value="Unassembled WGS sequence"/>
</dbReference>
<dbReference type="GO" id="GO:0005634">
    <property type="term" value="C:nucleus"/>
    <property type="evidence" value="ECO:0007669"/>
    <property type="project" value="UniProtKB-SubCell"/>
</dbReference>
<dbReference type="PANTHER" id="PTHR32467">
    <property type="entry name" value="AP2-LIKE ETHYLENE-RESPONSIVE TRANSCRIPTION FACTOR"/>
    <property type="match status" value="1"/>
</dbReference>
<dbReference type="InterPro" id="IPR001471">
    <property type="entry name" value="AP2/ERF_dom"/>
</dbReference>
<reference evidence="9 10" key="1">
    <citation type="submission" date="2024-01" db="EMBL/GenBank/DDBJ databases">
        <authorList>
            <person name="Waweru B."/>
        </authorList>
    </citation>
    <scope>NUCLEOTIDE SEQUENCE [LARGE SCALE GENOMIC DNA]</scope>
</reference>
<evidence type="ECO:0000256" key="3">
    <source>
        <dbReference type="ARBA" id="ARBA00023015"/>
    </source>
</evidence>
<feature type="region of interest" description="Disordered" evidence="7">
    <location>
        <begin position="150"/>
        <end position="172"/>
    </location>
</feature>
<sequence>MSNWLGFSLTPHLRFDDGFDREDQATSFSVMPLRSDGSLCVADPFRRQANGAPDWRYENTMDGSGSPSEDGPKLEDFLGCYSNSPSDETKVYCQREDHHTHQNHANRINVNLAPSFNTNVDIETGENSLTSHSSLIQSYHFNDNPQTLIPSDSLQHCDSNPSHSHNHNHESGMYHGPFESASSVSGFKSWLRQTTPFSSCGKSPNEADNGNFQSLSLTMSPSSQNGLAAMSPLQVVDNRKRPVAKSVVKESVSRKSIDTFGQRTSQYRGVTRHRWTGRYEAHLWDNSCRKEGQTRKGRQGGYDKEEKAARAYDLAALKYWGSTTHINFPLSTYEKELEEMKHMTRQEFVANLRRKSSGFSRGASVYRGVTRHHQHGRWQARIGRVAGNKDLYLGTFSTQEEAAEAYDIAAIKFRGTSAVTNFGISRYDVKRICSSSTLIASDLAKRSSKDSAPMALEDHNSCASSASPQPLRAIASSEASDELNDMVWSANTEEHQQQQSIDDNNNDVTLMASSSRNSSNAASPKCSVGLGASDFGRCGGSGSQVYFPLQGAKYEDGDNGNDNGSNDQSIGSLDLVHERRKKERKESKPDRLQGCLKLRAFSLVAVVLGSFYSVPGPLLFMARSPLIILSNKDNEKPLFNCPQNSGQTSKVVFEHCGDTPKKYRALAFLIRSSPAGPEEYARTEMALAVPVRKFKDGFEAEGGPT</sequence>
<evidence type="ECO:0000256" key="7">
    <source>
        <dbReference type="SAM" id="MobiDB-lite"/>
    </source>
</evidence>
<organism evidence="9 10">
    <name type="scientific">Dovyalis caffra</name>
    <dbReference type="NCBI Taxonomy" id="77055"/>
    <lineage>
        <taxon>Eukaryota</taxon>
        <taxon>Viridiplantae</taxon>
        <taxon>Streptophyta</taxon>
        <taxon>Embryophyta</taxon>
        <taxon>Tracheophyta</taxon>
        <taxon>Spermatophyta</taxon>
        <taxon>Magnoliopsida</taxon>
        <taxon>eudicotyledons</taxon>
        <taxon>Gunneridae</taxon>
        <taxon>Pentapetalae</taxon>
        <taxon>rosids</taxon>
        <taxon>fabids</taxon>
        <taxon>Malpighiales</taxon>
        <taxon>Salicaceae</taxon>
        <taxon>Flacourtieae</taxon>
        <taxon>Dovyalis</taxon>
    </lineage>
</organism>
<feature type="region of interest" description="Disordered" evidence="7">
    <location>
        <begin position="197"/>
        <end position="219"/>
    </location>
</feature>
<feature type="compositionally biased region" description="Low complexity" evidence="7">
    <location>
        <begin position="560"/>
        <end position="572"/>
    </location>
</feature>
<feature type="domain" description="AP2/ERF" evidence="8">
    <location>
        <begin position="266"/>
        <end position="329"/>
    </location>
</feature>
<dbReference type="InterPro" id="IPR016177">
    <property type="entry name" value="DNA-bd_dom_sf"/>
</dbReference>
<proteinExistence type="predicted"/>
<comment type="caution">
    <text evidence="9">The sequence shown here is derived from an EMBL/GenBank/DDBJ whole genome shotgun (WGS) entry which is preliminary data.</text>
</comment>
<comment type="subcellular location">
    <subcellularLocation>
        <location evidence="1">Nucleus</location>
    </subcellularLocation>
</comment>
<dbReference type="InterPro" id="IPR036955">
    <property type="entry name" value="AP2/ERF_dom_sf"/>
</dbReference>
<dbReference type="SUPFAM" id="SSF54171">
    <property type="entry name" value="DNA-binding domain"/>
    <property type="match status" value="2"/>
</dbReference>
<keyword evidence="4" id="KW-0238">DNA-binding</keyword>
<evidence type="ECO:0000313" key="9">
    <source>
        <dbReference type="EMBL" id="CAK7356529.1"/>
    </source>
</evidence>
<feature type="region of interest" description="Disordered" evidence="7">
    <location>
        <begin position="450"/>
        <end position="472"/>
    </location>
</feature>
<dbReference type="PANTHER" id="PTHR32467:SF90">
    <property type="entry name" value="AP2-LIKE ETHYLENE-RESPONSIVE TRANSCRIPTION FACTOR AIL1"/>
    <property type="match status" value="1"/>
</dbReference>
<feature type="domain" description="AP2/ERF" evidence="8">
    <location>
        <begin position="365"/>
        <end position="423"/>
    </location>
</feature>
<keyword evidence="3" id="KW-0805">Transcription regulation</keyword>
<dbReference type="Gene3D" id="3.30.730.10">
    <property type="entry name" value="AP2/ERF domain"/>
    <property type="match status" value="2"/>
</dbReference>